<evidence type="ECO:0000313" key="4">
    <source>
        <dbReference type="Proteomes" id="UP000440578"/>
    </source>
</evidence>
<gene>
    <name evidence="3" type="ORF">FJT64_006759</name>
</gene>
<proteinExistence type="predicted"/>
<evidence type="ECO:0000256" key="2">
    <source>
        <dbReference type="SAM" id="SignalP"/>
    </source>
</evidence>
<dbReference type="EMBL" id="VIIS01001600">
    <property type="protein sequence ID" value="KAF0295777.1"/>
    <property type="molecule type" value="Genomic_DNA"/>
</dbReference>
<sequence length="144" mass="15616">MSSRAQLCDVCLLLVVAAVLVQCSSAFSGLTGIRRSPDYFNDYYRRIVKKRSIPDSESLELCVPPTESCDPDLRSTACCGELQCLPDTEGFSCQSPTAQSEADIRVSGDSESEESESDDSPAGADLSRPSWLGRAPIPFAARDW</sequence>
<feature type="compositionally biased region" description="Acidic residues" evidence="1">
    <location>
        <begin position="110"/>
        <end position="119"/>
    </location>
</feature>
<evidence type="ECO:0000313" key="3">
    <source>
        <dbReference type="EMBL" id="KAF0295777.1"/>
    </source>
</evidence>
<feature type="signal peptide" evidence="2">
    <location>
        <begin position="1"/>
        <end position="26"/>
    </location>
</feature>
<keyword evidence="4" id="KW-1185">Reference proteome</keyword>
<dbReference type="OrthoDB" id="6340064at2759"/>
<comment type="caution">
    <text evidence="3">The sequence shown here is derived from an EMBL/GenBank/DDBJ whole genome shotgun (WGS) entry which is preliminary data.</text>
</comment>
<keyword evidence="2" id="KW-0732">Signal</keyword>
<name>A0A6A4VH78_AMPAM</name>
<dbReference type="AlphaFoldDB" id="A0A6A4VH78"/>
<evidence type="ECO:0000256" key="1">
    <source>
        <dbReference type="SAM" id="MobiDB-lite"/>
    </source>
</evidence>
<feature type="region of interest" description="Disordered" evidence="1">
    <location>
        <begin position="92"/>
        <end position="144"/>
    </location>
</feature>
<reference evidence="3 4" key="1">
    <citation type="submission" date="2019-07" db="EMBL/GenBank/DDBJ databases">
        <title>Draft genome assembly of a fouling barnacle, Amphibalanus amphitrite (Darwin, 1854): The first reference genome for Thecostraca.</title>
        <authorList>
            <person name="Kim W."/>
        </authorList>
    </citation>
    <scope>NUCLEOTIDE SEQUENCE [LARGE SCALE GENOMIC DNA]</scope>
    <source>
        <strain evidence="3">SNU_AA5</strain>
        <tissue evidence="3">Soma without cirri and trophi</tissue>
    </source>
</reference>
<accession>A0A6A4VH78</accession>
<dbReference type="Proteomes" id="UP000440578">
    <property type="component" value="Unassembled WGS sequence"/>
</dbReference>
<protein>
    <submittedName>
        <fullName evidence="3">Uncharacterized protein</fullName>
    </submittedName>
</protein>
<organism evidence="3 4">
    <name type="scientific">Amphibalanus amphitrite</name>
    <name type="common">Striped barnacle</name>
    <name type="synonym">Balanus amphitrite</name>
    <dbReference type="NCBI Taxonomy" id="1232801"/>
    <lineage>
        <taxon>Eukaryota</taxon>
        <taxon>Metazoa</taxon>
        <taxon>Ecdysozoa</taxon>
        <taxon>Arthropoda</taxon>
        <taxon>Crustacea</taxon>
        <taxon>Multicrustacea</taxon>
        <taxon>Cirripedia</taxon>
        <taxon>Thoracica</taxon>
        <taxon>Thoracicalcarea</taxon>
        <taxon>Balanomorpha</taxon>
        <taxon>Balanoidea</taxon>
        <taxon>Balanidae</taxon>
        <taxon>Amphibalaninae</taxon>
        <taxon>Amphibalanus</taxon>
    </lineage>
</organism>
<feature type="chain" id="PRO_5025449618" evidence="2">
    <location>
        <begin position="27"/>
        <end position="144"/>
    </location>
</feature>